<dbReference type="InterPro" id="IPR035965">
    <property type="entry name" value="PAS-like_dom_sf"/>
</dbReference>
<dbReference type="InterPro" id="IPR021309">
    <property type="entry name" value="YgaP-like_TM"/>
</dbReference>
<feature type="transmembrane region" description="Helical" evidence="7">
    <location>
        <begin position="62"/>
        <end position="85"/>
    </location>
</feature>
<keyword evidence="3" id="KW-0547">Nucleotide-binding</keyword>
<dbReference type="PANTHER" id="PTHR43065:SF10">
    <property type="entry name" value="PEROXIDE STRESS-ACTIVATED HISTIDINE KINASE MAK3"/>
    <property type="match status" value="1"/>
</dbReference>
<evidence type="ECO:0000259" key="8">
    <source>
        <dbReference type="PROSITE" id="PS50109"/>
    </source>
</evidence>
<proteinExistence type="predicted"/>
<dbReference type="EMBL" id="UOFK01000025">
    <property type="protein sequence ID" value="VAW72981.1"/>
    <property type="molecule type" value="Genomic_DNA"/>
</dbReference>
<dbReference type="InterPro" id="IPR004358">
    <property type="entry name" value="Sig_transdc_His_kin-like_C"/>
</dbReference>
<dbReference type="Gene3D" id="3.30.565.10">
    <property type="entry name" value="Histidine kinase-like ATPase, C-terminal domain"/>
    <property type="match status" value="1"/>
</dbReference>
<dbReference type="PRINTS" id="PR00344">
    <property type="entry name" value="BCTRLSENSOR"/>
</dbReference>
<keyword evidence="2" id="KW-0808">Transferase</keyword>
<keyword evidence="7" id="KW-0812">Transmembrane</keyword>
<dbReference type="Gene3D" id="6.10.140.1340">
    <property type="match status" value="1"/>
</dbReference>
<dbReference type="Pfam" id="PF02518">
    <property type="entry name" value="HATPase_c"/>
    <property type="match status" value="1"/>
</dbReference>
<dbReference type="InterPro" id="IPR003594">
    <property type="entry name" value="HATPase_dom"/>
</dbReference>
<evidence type="ECO:0000313" key="9">
    <source>
        <dbReference type="EMBL" id="VAW72981.1"/>
    </source>
</evidence>
<keyword evidence="1" id="KW-0597">Phosphoprotein</keyword>
<evidence type="ECO:0000256" key="6">
    <source>
        <dbReference type="ARBA" id="ARBA00023012"/>
    </source>
</evidence>
<evidence type="ECO:0000256" key="2">
    <source>
        <dbReference type="ARBA" id="ARBA00022679"/>
    </source>
</evidence>
<dbReference type="SUPFAM" id="SSF55785">
    <property type="entry name" value="PYP-like sensor domain (PAS domain)"/>
    <property type="match status" value="1"/>
</dbReference>
<dbReference type="InterPro" id="IPR005467">
    <property type="entry name" value="His_kinase_dom"/>
</dbReference>
<dbReference type="SMART" id="SM00387">
    <property type="entry name" value="HATPase_c"/>
    <property type="match status" value="1"/>
</dbReference>
<dbReference type="Pfam" id="PF11127">
    <property type="entry name" value="YgaP-like_TM"/>
    <property type="match status" value="1"/>
</dbReference>
<dbReference type="PANTHER" id="PTHR43065">
    <property type="entry name" value="SENSOR HISTIDINE KINASE"/>
    <property type="match status" value="1"/>
</dbReference>
<gene>
    <name evidence="9" type="ORF">MNBD_GAMMA13-1373</name>
</gene>
<reference evidence="9" key="1">
    <citation type="submission" date="2018-06" db="EMBL/GenBank/DDBJ databases">
        <authorList>
            <person name="Zhirakovskaya E."/>
        </authorList>
    </citation>
    <scope>NUCLEOTIDE SEQUENCE</scope>
</reference>
<accession>A0A3B0XZQ0</accession>
<feature type="transmembrane region" description="Helical" evidence="7">
    <location>
        <begin position="38"/>
        <end position="56"/>
    </location>
</feature>
<evidence type="ECO:0000256" key="4">
    <source>
        <dbReference type="ARBA" id="ARBA00022777"/>
    </source>
</evidence>
<sequence length="480" mass="53129">MKGIDELNRQAPIAPCFSAPRQNTAPSCGTKKPYIEPMIRTIAGALFAIFSLLLYYDETYALVWLAILLFIAFNLFQSGLSGYCMMERLLKCFNLTSELDEIKALSQELQAKTHQQAEHLDTLNLLNEAVIELSPGGQILSASEGWARIISQPSSQHTIDQQLTHFLNTQDRHLLAELPAKLEHRANHTLRRTFRLTTSSGQTKWICANFMLTGTGGETLVKGVLRDVSEVKHLENERHNFQQELAHARRLSNLGEMAAGLAHELNQPLAAVNLYIQGCLKRLENDPDDTQAIIAAMDAAGLQAKRAGNIIQQIRGFVRKAPLKQVQTDINLLLMDAVHLLDVDPDVQHIVFNYELAGQLPLIPLDPLQIQQVLINLIQNAIDAMQGETKEAKKVLLRTQLHHDSVVVEVIDYGPGVPESVAAEIFEPFITSRSDGLGLGLAICRSIIEQHGGTIQHASPRSGGSCFSFTLPITIQQEDP</sequence>
<dbReference type="SMART" id="SM00388">
    <property type="entry name" value="HisKA"/>
    <property type="match status" value="1"/>
</dbReference>
<keyword evidence="7" id="KW-0472">Membrane</keyword>
<keyword evidence="6" id="KW-0902">Two-component regulatory system</keyword>
<evidence type="ECO:0000256" key="5">
    <source>
        <dbReference type="ARBA" id="ARBA00022840"/>
    </source>
</evidence>
<dbReference type="Gene3D" id="1.10.287.130">
    <property type="match status" value="1"/>
</dbReference>
<dbReference type="SUPFAM" id="SSF47384">
    <property type="entry name" value="Homodimeric domain of signal transducing histidine kinase"/>
    <property type="match status" value="1"/>
</dbReference>
<dbReference type="AlphaFoldDB" id="A0A3B0XZQ0"/>
<evidence type="ECO:0000256" key="7">
    <source>
        <dbReference type="SAM" id="Phobius"/>
    </source>
</evidence>
<evidence type="ECO:0000256" key="1">
    <source>
        <dbReference type="ARBA" id="ARBA00022553"/>
    </source>
</evidence>
<dbReference type="CDD" id="cd00082">
    <property type="entry name" value="HisKA"/>
    <property type="match status" value="1"/>
</dbReference>
<keyword evidence="7" id="KW-1133">Transmembrane helix</keyword>
<evidence type="ECO:0000256" key="3">
    <source>
        <dbReference type="ARBA" id="ARBA00022741"/>
    </source>
</evidence>
<keyword evidence="5" id="KW-0067">ATP-binding</keyword>
<name>A0A3B0XZQ0_9ZZZZ</name>
<dbReference type="Gene3D" id="3.30.450.20">
    <property type="entry name" value="PAS domain"/>
    <property type="match status" value="1"/>
</dbReference>
<feature type="domain" description="Histidine kinase" evidence="8">
    <location>
        <begin position="260"/>
        <end position="475"/>
    </location>
</feature>
<dbReference type="InterPro" id="IPR036890">
    <property type="entry name" value="HATPase_C_sf"/>
</dbReference>
<dbReference type="PROSITE" id="PS50109">
    <property type="entry name" value="HIS_KIN"/>
    <property type="match status" value="1"/>
</dbReference>
<protein>
    <recommendedName>
        <fullName evidence="8">Histidine kinase domain-containing protein</fullName>
    </recommendedName>
</protein>
<organism evidence="9">
    <name type="scientific">hydrothermal vent metagenome</name>
    <dbReference type="NCBI Taxonomy" id="652676"/>
    <lineage>
        <taxon>unclassified sequences</taxon>
        <taxon>metagenomes</taxon>
        <taxon>ecological metagenomes</taxon>
    </lineage>
</organism>
<dbReference type="GO" id="GO:0000155">
    <property type="term" value="F:phosphorelay sensor kinase activity"/>
    <property type="evidence" value="ECO:0007669"/>
    <property type="project" value="InterPro"/>
</dbReference>
<dbReference type="InterPro" id="IPR036097">
    <property type="entry name" value="HisK_dim/P_sf"/>
</dbReference>
<dbReference type="InterPro" id="IPR003661">
    <property type="entry name" value="HisK_dim/P_dom"/>
</dbReference>
<dbReference type="GO" id="GO:0005524">
    <property type="term" value="F:ATP binding"/>
    <property type="evidence" value="ECO:0007669"/>
    <property type="project" value="UniProtKB-KW"/>
</dbReference>
<keyword evidence="4" id="KW-0418">Kinase</keyword>
<dbReference type="SUPFAM" id="SSF55874">
    <property type="entry name" value="ATPase domain of HSP90 chaperone/DNA topoisomerase II/histidine kinase"/>
    <property type="match status" value="1"/>
</dbReference>
<dbReference type="Pfam" id="PF00512">
    <property type="entry name" value="HisKA"/>
    <property type="match status" value="1"/>
</dbReference>